<feature type="compositionally biased region" description="Polar residues" evidence="1">
    <location>
        <begin position="97"/>
        <end position="106"/>
    </location>
</feature>
<feature type="signal peptide" evidence="2">
    <location>
        <begin position="1"/>
        <end position="16"/>
    </location>
</feature>
<keyword evidence="2" id="KW-0732">Signal</keyword>
<feature type="non-terminal residue" evidence="3">
    <location>
        <position position="319"/>
    </location>
</feature>
<reference evidence="3" key="1">
    <citation type="submission" date="2020-08" db="EMBL/GenBank/DDBJ databases">
        <title>Genome sequencing and assembly of the red palm weevil Rhynchophorus ferrugineus.</title>
        <authorList>
            <person name="Dias G.B."/>
            <person name="Bergman C.M."/>
            <person name="Manee M."/>
        </authorList>
    </citation>
    <scope>NUCLEOTIDE SEQUENCE</scope>
    <source>
        <strain evidence="3">AA-2017</strain>
        <tissue evidence="3">Whole larva</tissue>
    </source>
</reference>
<gene>
    <name evidence="3" type="ORF">GWI33_015825</name>
</gene>
<feature type="chain" id="PRO_5032632250" evidence="2">
    <location>
        <begin position="17"/>
        <end position="319"/>
    </location>
</feature>
<feature type="region of interest" description="Disordered" evidence="1">
    <location>
        <begin position="145"/>
        <end position="176"/>
    </location>
</feature>
<evidence type="ECO:0000313" key="3">
    <source>
        <dbReference type="EMBL" id="KAF7271281.1"/>
    </source>
</evidence>
<accession>A0A834I2R2</accession>
<organism evidence="3 4">
    <name type="scientific">Rhynchophorus ferrugineus</name>
    <name type="common">Red palm weevil</name>
    <name type="synonym">Curculio ferrugineus</name>
    <dbReference type="NCBI Taxonomy" id="354439"/>
    <lineage>
        <taxon>Eukaryota</taxon>
        <taxon>Metazoa</taxon>
        <taxon>Ecdysozoa</taxon>
        <taxon>Arthropoda</taxon>
        <taxon>Hexapoda</taxon>
        <taxon>Insecta</taxon>
        <taxon>Pterygota</taxon>
        <taxon>Neoptera</taxon>
        <taxon>Endopterygota</taxon>
        <taxon>Coleoptera</taxon>
        <taxon>Polyphaga</taxon>
        <taxon>Cucujiformia</taxon>
        <taxon>Curculionidae</taxon>
        <taxon>Dryophthorinae</taxon>
        <taxon>Rhynchophorus</taxon>
    </lineage>
</organism>
<feature type="region of interest" description="Disordered" evidence="1">
    <location>
        <begin position="219"/>
        <end position="242"/>
    </location>
</feature>
<feature type="compositionally biased region" description="Basic residues" evidence="1">
    <location>
        <begin position="53"/>
        <end position="66"/>
    </location>
</feature>
<keyword evidence="4" id="KW-1185">Reference proteome</keyword>
<feature type="region of interest" description="Disordered" evidence="1">
    <location>
        <begin position="29"/>
        <end position="110"/>
    </location>
</feature>
<evidence type="ECO:0000313" key="4">
    <source>
        <dbReference type="Proteomes" id="UP000625711"/>
    </source>
</evidence>
<comment type="caution">
    <text evidence="3">The sequence shown here is derived from an EMBL/GenBank/DDBJ whole genome shotgun (WGS) entry which is preliminary data.</text>
</comment>
<protein>
    <submittedName>
        <fullName evidence="3">Uncharacterized protein</fullName>
    </submittedName>
</protein>
<dbReference type="OrthoDB" id="6782927at2759"/>
<dbReference type="Proteomes" id="UP000625711">
    <property type="component" value="Unassembled WGS sequence"/>
</dbReference>
<proteinExistence type="predicted"/>
<feature type="compositionally biased region" description="Polar residues" evidence="1">
    <location>
        <begin position="29"/>
        <end position="41"/>
    </location>
</feature>
<sequence>MMMVFLLILVYESNEAFYEHGARIRRLNEQTTSHDTPNESPISPIHISSRTRSGGRTRWGMRRRKGGAIARPPSPRSPLTCRRKARVSGAERGSARCASSSFSAPSTPLLAAGRPPVRARTLHSTAAVPSFLYSLTTHSLFNHHTDRHRQPSTTTETKNKHHQQSQQPQQEKSNSIPRHLSRLSVYAEPCPPEPCVTLVLVFASHLVLLFAGPHHSSWGGGGGPGGGPGGPARGAGAGGGRPVAQAAPAPPCGCGQCATAAFNLPPLAPSTLIVNRYTEINYFENQQLQQHHQQAVHQVHQSAAVVVPEKFASSTAFDM</sequence>
<evidence type="ECO:0000256" key="2">
    <source>
        <dbReference type="SAM" id="SignalP"/>
    </source>
</evidence>
<dbReference type="AlphaFoldDB" id="A0A834I2R2"/>
<evidence type="ECO:0000256" key="1">
    <source>
        <dbReference type="SAM" id="MobiDB-lite"/>
    </source>
</evidence>
<dbReference type="EMBL" id="JAACXV010013985">
    <property type="protein sequence ID" value="KAF7271281.1"/>
    <property type="molecule type" value="Genomic_DNA"/>
</dbReference>
<name>A0A834I2R2_RHYFE</name>
<feature type="compositionally biased region" description="Gly residues" evidence="1">
    <location>
        <begin position="219"/>
        <end position="241"/>
    </location>
</feature>